<dbReference type="OrthoDB" id="20889at2759"/>
<feature type="non-terminal residue" evidence="2">
    <location>
        <position position="1"/>
    </location>
</feature>
<dbReference type="CDD" id="cd00198">
    <property type="entry name" value="vWFA"/>
    <property type="match status" value="2"/>
</dbReference>
<dbReference type="InterPro" id="IPR002035">
    <property type="entry name" value="VWF_A"/>
</dbReference>
<keyword evidence="3" id="KW-1185">Reference proteome</keyword>
<dbReference type="PROSITE" id="PS50234">
    <property type="entry name" value="VWFA"/>
    <property type="match status" value="2"/>
</dbReference>
<proteinExistence type="predicted"/>
<organism evidence="2 3">
    <name type="scientific">Mytilus galloprovincialis</name>
    <name type="common">Mediterranean mussel</name>
    <dbReference type="NCBI Taxonomy" id="29158"/>
    <lineage>
        <taxon>Eukaryota</taxon>
        <taxon>Metazoa</taxon>
        <taxon>Spiralia</taxon>
        <taxon>Lophotrochozoa</taxon>
        <taxon>Mollusca</taxon>
        <taxon>Bivalvia</taxon>
        <taxon>Autobranchia</taxon>
        <taxon>Pteriomorphia</taxon>
        <taxon>Mytilida</taxon>
        <taxon>Mytiloidea</taxon>
        <taxon>Mytilidae</taxon>
        <taxon>Mytilinae</taxon>
        <taxon>Mytilus</taxon>
    </lineage>
</organism>
<dbReference type="SUPFAM" id="SSF53300">
    <property type="entry name" value="vWA-like"/>
    <property type="match status" value="2"/>
</dbReference>
<protein>
    <recommendedName>
        <fullName evidence="1">VWFA domain-containing protein</fullName>
    </recommendedName>
</protein>
<dbReference type="Pfam" id="PF00092">
    <property type="entry name" value="VWA"/>
    <property type="match status" value="2"/>
</dbReference>
<evidence type="ECO:0000313" key="3">
    <source>
        <dbReference type="Proteomes" id="UP000596742"/>
    </source>
</evidence>
<dbReference type="Gene3D" id="3.40.50.410">
    <property type="entry name" value="von Willebrand factor, type A domain"/>
    <property type="match status" value="2"/>
</dbReference>
<name>A0A8B6FSK0_MYTGA</name>
<feature type="domain" description="VWFA" evidence="1">
    <location>
        <begin position="619"/>
        <end position="804"/>
    </location>
</feature>
<accession>A0A8B6FSK0</accession>
<dbReference type="SMART" id="SM00327">
    <property type="entry name" value="VWA"/>
    <property type="match status" value="2"/>
</dbReference>
<comment type="caution">
    <text evidence="2">The sequence shown here is derived from an EMBL/GenBank/DDBJ whole genome shotgun (WGS) entry which is preliminary data.</text>
</comment>
<dbReference type="PANTHER" id="PTHR47824">
    <property type="entry name" value="UBIQUITIN-LIKE DOMAIN-CONTAINING PROTEIN"/>
    <property type="match status" value="1"/>
</dbReference>
<dbReference type="Proteomes" id="UP000596742">
    <property type="component" value="Unassembled WGS sequence"/>
</dbReference>
<evidence type="ECO:0000313" key="2">
    <source>
        <dbReference type="EMBL" id="VDI54616.1"/>
    </source>
</evidence>
<reference evidence="2" key="1">
    <citation type="submission" date="2018-11" db="EMBL/GenBank/DDBJ databases">
        <authorList>
            <person name="Alioto T."/>
            <person name="Alioto T."/>
        </authorList>
    </citation>
    <scope>NUCLEOTIDE SEQUENCE</scope>
</reference>
<feature type="domain" description="VWFA" evidence="1">
    <location>
        <begin position="56"/>
        <end position="241"/>
    </location>
</feature>
<evidence type="ECO:0000259" key="1">
    <source>
        <dbReference type="PROSITE" id="PS50234"/>
    </source>
</evidence>
<sequence>IGKQDTCIYFGMWKDNWPVKRKIITRSSFFGFSLFYKNVHIACYESKMTLPGGPMEICFSFDTTGSMSGCINEVKGNVQDMIQRLQADIPGIRMAVFAHGDYCDKHNYITKHIDFSTNVAELCTWVKNVGSTGGGDGDECYELVLQNVQKLSWTPGSKRALVMIGDADPHEPGYKYGGKTYKIDWRKEAYQLMTMNVRIYGVQCRGYNSTKDFYKKMSTATDGKCLELADFSNMFDFMMAICYREHDESLLQNYEKEVRARGSTVHKDLDALFGKLRSDADVMDTVPAPITKIPSLTKPGSIKALKPTPKPVLKKTIKTKALRFKPKHNKLKDKRKNGLFDKYKINFLQNLPKLKRENVPETNFMLNSAHWSKWQVAMVSSVPADEEHKWEKRLGDSEGYRRKVICGGSYKKPTLYEFAVQNGERCRRYVVYCKSSKGFILDRGSWETRLLTKSDVKSQINDILKKDMRLFVRSCPLMKSQDKLLALNHYDYAWSNKGSNVFLIVNNVAKNVKTMLKPKKNSQNLNQGIRHIHSDTTCKTKQYLLNLCHNLRNYSSRLSQVVQEKSMFKQFDLLLIRNISVDFVRLSTRTTSFSHSQHKTTCISFKSQSKMTLPGGPMEICFSFDTTGSMSGCINEVKGNVQDMIQRLQADIPGIRMAVFAHGDYCDKHNYITKHIDFSTNVAELCTWIKNVGSTGGGDGDECYELVLQNVQKLSWTPGSKRALVMIGDADPHEPGYKYGGKTYKIDWRKEAYQLMTMNVRIYGVQCRGYNSTKDFYKKMSTATDGKCLELADFSNMFDFMMAICYREHDETLLQNYEKEVRARGSTVHKDLDALFGKLRSDADVMDTVPAPITKIPSLTKPGSIKALKPTPKPVLKKTIRTKALRFKPKHDKLKDKRKNGLFDKYKLQNLPKLKRENVPETNFMLNSAHWSKWQVAMVSSVPADEEHKWEKRLGDSEGYRRKVICGGSYKKPTLYEFAVQNGERCRRYVVYCKSSKGFILDRGSWETRLLTKSDVKSQINDILKKDMRLFVRSCPLMKSCKSKKRKLLADFNYVLRTDTKADEPKADESVYHVHRPKADESVYHVHRPKADESVYHVHRPKADEPKADEPVYHIHRPKAVQSVYHIHRPKADESVYHVHRPKADESVYHIHRPKADESVYHVHRPKADETVYHIHRPKAVQSVYHIHRPKAAQSVYHVRRPKADESVYHVHSHKADESVYHVLIDLRQMSRYIIFIDLRQLSQYTMFIDLRQMSQYTMFIDLRQISQYTMFIAIKQMSQYTMY</sequence>
<dbReference type="PANTHER" id="PTHR47824:SF3">
    <property type="entry name" value="UBIQUITIN-LIKE DOMAIN-CONTAINING PROTEIN"/>
    <property type="match status" value="1"/>
</dbReference>
<dbReference type="InterPro" id="IPR036465">
    <property type="entry name" value="vWFA_dom_sf"/>
</dbReference>
<dbReference type="EMBL" id="UYJE01007420">
    <property type="protein sequence ID" value="VDI54616.1"/>
    <property type="molecule type" value="Genomic_DNA"/>
</dbReference>
<gene>
    <name evidence="2" type="ORF">MGAL_10B000014</name>
</gene>